<organism evidence="1 2">
    <name type="scientific">Parabacteroides gordonii MS-1 = DSM 23371</name>
    <dbReference type="NCBI Taxonomy" id="1203610"/>
    <lineage>
        <taxon>Bacteria</taxon>
        <taxon>Pseudomonadati</taxon>
        <taxon>Bacteroidota</taxon>
        <taxon>Bacteroidia</taxon>
        <taxon>Bacteroidales</taxon>
        <taxon>Tannerellaceae</taxon>
        <taxon>Parabacteroides</taxon>
    </lineage>
</organism>
<accession>A0A0F5JK26</accession>
<name>A0A0F5JK26_9BACT</name>
<dbReference type="STRING" id="1203610.HMPREF1536_01858"/>
<gene>
    <name evidence="1" type="ORF">HMPREF1536_01858</name>
</gene>
<dbReference type="Proteomes" id="UP000033035">
    <property type="component" value="Unassembled WGS sequence"/>
</dbReference>
<dbReference type="SUPFAM" id="SSF47781">
    <property type="entry name" value="RuvA domain 2-like"/>
    <property type="match status" value="1"/>
</dbReference>
<dbReference type="PATRIC" id="fig|1203610.3.peg.1908"/>
<proteinExistence type="predicted"/>
<keyword evidence="2" id="KW-1185">Reference proteome</keyword>
<evidence type="ECO:0000313" key="2">
    <source>
        <dbReference type="Proteomes" id="UP000033035"/>
    </source>
</evidence>
<dbReference type="InterPro" id="IPR010994">
    <property type="entry name" value="RuvA_2-like"/>
</dbReference>
<dbReference type="EMBL" id="AQHW01000011">
    <property type="protein sequence ID" value="KKB58049.1"/>
    <property type="molecule type" value="Genomic_DNA"/>
</dbReference>
<dbReference type="HOGENOM" id="CLU_024854_0_0_10"/>
<sequence>MKKLFITLLVYLLINSYHLNSQNIYSVDKWMEYIEEMASETDDEARIENLYSDLSYLAEHPFELNSVTKEELSRLPFLSDQQIEQVIFYRNEYGKLVTLYELKNVEGLDFQTISLLLSFVYIADISVDKRPFSVKNMLKYSSNELQIRYDQCFQQKKGYCSYPDSILQQYPNRKYLGEPFYHSLRYSYAFDERLQFGVVAEKDAGEPFWNQYHKGYDYYSVHLFLKDMNKWLKSLAVGDYKISFGQGLVISNDFSPSRSSIVAQAERRTNGFRRHLSTNENDYFRGVASTISIKDFDISLFYSFRKLDAGVNNYEVSSFKTDGLHRLVRDREKLRTVPMHTYGGNIRYATSHVHFGVTVLSYSFGNYQIQPDLKPYNLFYFRGNRNMNISVDYMLKTNKLKFYGETAVSSNKAIATLNAFQLTPVSYLSLLLLHRYYDRRYQTFFGNAFGQNSTVQNEQGVYTGMQWTPFAHFKLSLYADLFRFPWLKYGVDSPSSGKEYMVQLDYNSGKNLAAYVRYKYRKKEKNQTLENESTQSILPYSQQRFRFQLLYGSQPAWMLKTSVDGVYYDEHKGKHSFGWMVSQSAGWKPSSLPFQSDFYIGYFHTDDYYSRISSYEKNILYAFNMPSFYGKGIRLSVSFRWDLLKKLSLSAKLAHTYYADRDLIGTDQEEIEGHNKTDLYVLLRYKF</sequence>
<evidence type="ECO:0000313" key="1">
    <source>
        <dbReference type="EMBL" id="KKB58049.1"/>
    </source>
</evidence>
<dbReference type="AlphaFoldDB" id="A0A0F5JK26"/>
<evidence type="ECO:0008006" key="3">
    <source>
        <dbReference type="Google" id="ProtNLM"/>
    </source>
</evidence>
<reference evidence="1 2" key="1">
    <citation type="submission" date="2013-04" db="EMBL/GenBank/DDBJ databases">
        <title>The Genome Sequence of Parabacteroides gordonii DSM 23371.</title>
        <authorList>
            <consortium name="The Broad Institute Genomics Platform"/>
            <person name="Earl A."/>
            <person name="Ward D."/>
            <person name="Feldgarden M."/>
            <person name="Gevers D."/>
            <person name="Martens E."/>
            <person name="Sakamoto M."/>
            <person name="Benno Y."/>
            <person name="Suzuki N."/>
            <person name="Matsunaga N."/>
            <person name="Koshihara K."/>
            <person name="Seki M."/>
            <person name="Komiya H."/>
            <person name="Walker B."/>
            <person name="Young S."/>
            <person name="Zeng Q."/>
            <person name="Gargeya S."/>
            <person name="Fitzgerald M."/>
            <person name="Haas B."/>
            <person name="Abouelleil A."/>
            <person name="Allen A.W."/>
            <person name="Alvarado L."/>
            <person name="Arachchi H.M."/>
            <person name="Berlin A.M."/>
            <person name="Chapman S.B."/>
            <person name="Gainer-Dewar J."/>
            <person name="Goldberg J."/>
            <person name="Griggs A."/>
            <person name="Gujja S."/>
            <person name="Hansen M."/>
            <person name="Howarth C."/>
            <person name="Imamovic A."/>
            <person name="Ireland A."/>
            <person name="Larimer J."/>
            <person name="McCowan C."/>
            <person name="Murphy C."/>
            <person name="Pearson M."/>
            <person name="Poon T.W."/>
            <person name="Priest M."/>
            <person name="Roberts A."/>
            <person name="Saif S."/>
            <person name="Shea T."/>
            <person name="Sisk P."/>
            <person name="Sykes S."/>
            <person name="Wortman J."/>
            <person name="Nusbaum C."/>
            <person name="Birren B."/>
        </authorList>
    </citation>
    <scope>NUCLEOTIDE SEQUENCE [LARGE SCALE GENOMIC DNA]</scope>
    <source>
        <strain evidence="1 2">MS-1</strain>
    </source>
</reference>
<comment type="caution">
    <text evidence="1">The sequence shown here is derived from an EMBL/GenBank/DDBJ whole genome shotgun (WGS) entry which is preliminary data.</text>
</comment>
<protein>
    <recommendedName>
        <fullName evidence="3">Helix-hairpin-helix domain-containing protein</fullName>
    </recommendedName>
</protein>
<dbReference type="RefSeq" id="WP_028730011.1">
    <property type="nucleotide sequence ID" value="NZ_KE386765.1"/>
</dbReference>